<dbReference type="Gene3D" id="3.40.50.1110">
    <property type="entry name" value="SGNH hydrolase"/>
    <property type="match status" value="1"/>
</dbReference>
<name>A0A9Q9FHV7_9FIRM</name>
<dbReference type="InterPro" id="IPR013830">
    <property type="entry name" value="SGNH_hydro"/>
</dbReference>
<dbReference type="InterPro" id="IPR051532">
    <property type="entry name" value="Ester_Hydrolysis_Enzymes"/>
</dbReference>
<keyword evidence="1" id="KW-0472">Membrane</keyword>
<dbReference type="GO" id="GO:0016787">
    <property type="term" value="F:hydrolase activity"/>
    <property type="evidence" value="ECO:0007669"/>
    <property type="project" value="UniProtKB-KW"/>
</dbReference>
<evidence type="ECO:0000313" key="4">
    <source>
        <dbReference type="Proteomes" id="UP001058072"/>
    </source>
</evidence>
<dbReference type="Pfam" id="PF13472">
    <property type="entry name" value="Lipase_GDSL_2"/>
    <property type="match status" value="1"/>
</dbReference>
<proteinExistence type="predicted"/>
<keyword evidence="1" id="KW-1133">Transmembrane helix</keyword>
<dbReference type="RefSeq" id="WP_212724806.1">
    <property type="nucleotide sequence ID" value="NZ_CP071250.1"/>
</dbReference>
<keyword evidence="3" id="KW-0378">Hydrolase</keyword>
<organism evidence="3 4">
    <name type="scientific">Turicibacter bilis</name>
    <dbReference type="NCBI Taxonomy" id="2735723"/>
    <lineage>
        <taxon>Bacteria</taxon>
        <taxon>Bacillati</taxon>
        <taxon>Bacillota</taxon>
        <taxon>Erysipelotrichia</taxon>
        <taxon>Erysipelotrichales</taxon>
        <taxon>Turicibacteraceae</taxon>
        <taxon>Turicibacter</taxon>
    </lineage>
</organism>
<feature type="transmembrane region" description="Helical" evidence="1">
    <location>
        <begin position="7"/>
        <end position="25"/>
    </location>
</feature>
<evidence type="ECO:0000256" key="1">
    <source>
        <dbReference type="SAM" id="Phobius"/>
    </source>
</evidence>
<dbReference type="PANTHER" id="PTHR30383">
    <property type="entry name" value="THIOESTERASE 1/PROTEASE 1/LYSOPHOSPHOLIPASE L1"/>
    <property type="match status" value="1"/>
</dbReference>
<keyword evidence="1" id="KW-0812">Transmembrane</keyword>
<protein>
    <submittedName>
        <fullName evidence="3">SGNH/GDSL hydrolase family protein</fullName>
    </submittedName>
</protein>
<evidence type="ECO:0000259" key="2">
    <source>
        <dbReference type="Pfam" id="PF13472"/>
    </source>
</evidence>
<feature type="domain" description="SGNH hydrolase-type esterase" evidence="2">
    <location>
        <begin position="51"/>
        <end position="206"/>
    </location>
</feature>
<gene>
    <name evidence="3" type="ORF">J0J70_08080</name>
</gene>
<reference evidence="3" key="1">
    <citation type="submission" date="2021-03" db="EMBL/GenBank/DDBJ databases">
        <title>Comparative Genomics and Metabolomics in the genus Turicibacter.</title>
        <authorList>
            <person name="Maki J."/>
            <person name="Looft T."/>
        </authorList>
    </citation>
    <scope>NUCLEOTIDE SEQUENCE</scope>
    <source>
        <strain evidence="3">ISU324</strain>
    </source>
</reference>
<sequence>MKKQRKWLLFTVGGIVTTIAGYTVYRFSKRPANTPEKFLKSEHFSRKVVACLGDSHTQGTMAHNFVNDLAVQMGDKGYDFINAGVNGDLVYNALHRVEDVIECEPDYIIILIGTNDILARLSKSNEIHFEIKKQLPQKPTESWFIQNLRQLISLLKLHTNAKIAILSLPLISEDSDSVAFKAAVEYSKQIQAVAQETNITYLPLNERQLEYYETHRPTKQKRVVRSPFAYFIPSFKHYVMKKSWEEISQEAGLSLTIDTVHQNKMAAQMIEQLVRGFLEKEMND</sequence>
<dbReference type="AlphaFoldDB" id="A0A9Q9FHV7"/>
<evidence type="ECO:0000313" key="3">
    <source>
        <dbReference type="EMBL" id="UUF07589.1"/>
    </source>
</evidence>
<accession>A0A9Q9FHV7</accession>
<dbReference type="Proteomes" id="UP001058072">
    <property type="component" value="Chromosome"/>
</dbReference>
<dbReference type="InterPro" id="IPR036514">
    <property type="entry name" value="SGNH_hydro_sf"/>
</dbReference>
<dbReference type="EMBL" id="CP071250">
    <property type="protein sequence ID" value="UUF07589.1"/>
    <property type="molecule type" value="Genomic_DNA"/>
</dbReference>
<dbReference type="SUPFAM" id="SSF52266">
    <property type="entry name" value="SGNH hydrolase"/>
    <property type="match status" value="1"/>
</dbReference>